<evidence type="ECO:0000256" key="1">
    <source>
        <dbReference type="SAM" id="Phobius"/>
    </source>
</evidence>
<dbReference type="Proteomes" id="UP000178774">
    <property type="component" value="Unassembled WGS sequence"/>
</dbReference>
<keyword evidence="1" id="KW-0812">Transmembrane</keyword>
<comment type="caution">
    <text evidence="2">The sequence shown here is derived from an EMBL/GenBank/DDBJ whole genome shotgun (WGS) entry which is preliminary data.</text>
</comment>
<keyword evidence="1" id="KW-1133">Transmembrane helix</keyword>
<proteinExistence type="predicted"/>
<dbReference type="EMBL" id="MHOP01000005">
    <property type="protein sequence ID" value="OGZ66491.1"/>
    <property type="molecule type" value="Genomic_DNA"/>
</dbReference>
<feature type="transmembrane region" description="Helical" evidence="1">
    <location>
        <begin position="33"/>
        <end position="59"/>
    </location>
</feature>
<evidence type="ECO:0000313" key="3">
    <source>
        <dbReference type="Proteomes" id="UP000178774"/>
    </source>
</evidence>
<organism evidence="2 3">
    <name type="scientific">Candidatus Staskawiczbacteria bacterium RIFCSPHIGHO2_01_FULL_41_41</name>
    <dbReference type="NCBI Taxonomy" id="1802203"/>
    <lineage>
        <taxon>Bacteria</taxon>
        <taxon>Candidatus Staskawicziibacteriota</taxon>
    </lineage>
</organism>
<protein>
    <submittedName>
        <fullName evidence="2">Uncharacterized protein</fullName>
    </submittedName>
</protein>
<evidence type="ECO:0000313" key="2">
    <source>
        <dbReference type="EMBL" id="OGZ66491.1"/>
    </source>
</evidence>
<dbReference type="AlphaFoldDB" id="A0A1G2HW78"/>
<name>A0A1G2HW78_9BACT</name>
<keyword evidence="1" id="KW-0472">Membrane</keyword>
<accession>A0A1G2HW78</accession>
<sequence>MAIGTASVPQKTGQTDQLVDLFAKAVLFAKKHWIAFAFLAIALLFVGIPVAGTATYFGVKAFADTKATSPEGREKTQQIEQEVMDGYNKNGDNLANSFRVP</sequence>
<reference evidence="2 3" key="1">
    <citation type="journal article" date="2016" name="Nat. Commun.">
        <title>Thousands of microbial genomes shed light on interconnected biogeochemical processes in an aquifer system.</title>
        <authorList>
            <person name="Anantharaman K."/>
            <person name="Brown C.T."/>
            <person name="Hug L.A."/>
            <person name="Sharon I."/>
            <person name="Castelle C.J."/>
            <person name="Probst A.J."/>
            <person name="Thomas B.C."/>
            <person name="Singh A."/>
            <person name="Wilkins M.J."/>
            <person name="Karaoz U."/>
            <person name="Brodie E.L."/>
            <person name="Williams K.H."/>
            <person name="Hubbard S.S."/>
            <person name="Banfield J.F."/>
        </authorList>
    </citation>
    <scope>NUCLEOTIDE SEQUENCE [LARGE SCALE GENOMIC DNA]</scope>
</reference>
<gene>
    <name evidence="2" type="ORF">A2822_02020</name>
</gene>